<keyword evidence="3" id="KW-0288">FMN</keyword>
<dbReference type="CDD" id="cd04730">
    <property type="entry name" value="NPD_like"/>
    <property type="match status" value="1"/>
</dbReference>
<proteinExistence type="inferred from homology"/>
<protein>
    <submittedName>
        <fullName evidence="6">Nitronate monooxygenase</fullName>
        <ecNumber evidence="6">1.13.12.16</ecNumber>
    </submittedName>
</protein>
<evidence type="ECO:0000256" key="5">
    <source>
        <dbReference type="ARBA" id="ARBA00023033"/>
    </source>
</evidence>
<reference evidence="6 7" key="1">
    <citation type="submission" date="2020-08" db="EMBL/GenBank/DDBJ databases">
        <title>Genomic Encyclopedia of Type Strains, Phase IV (KMG-IV): sequencing the most valuable type-strain genomes for metagenomic binning, comparative biology and taxonomic classification.</title>
        <authorList>
            <person name="Goeker M."/>
        </authorList>
    </citation>
    <scope>NUCLEOTIDE SEQUENCE [LARGE SCALE GENOMIC DNA]</scope>
    <source>
        <strain evidence="6 7">DSM 11099</strain>
    </source>
</reference>
<evidence type="ECO:0000256" key="3">
    <source>
        <dbReference type="ARBA" id="ARBA00022643"/>
    </source>
</evidence>
<gene>
    <name evidence="6" type="ORF">HNR59_003965</name>
</gene>
<dbReference type="AlphaFoldDB" id="A0A7W9S5R5"/>
<accession>A0A7W9S5R5</accession>
<dbReference type="EMBL" id="JACHEU010000006">
    <property type="protein sequence ID" value="MBB6014570.1"/>
    <property type="molecule type" value="Genomic_DNA"/>
</dbReference>
<dbReference type="RefSeq" id="WP_183832823.1">
    <property type="nucleotide sequence ID" value="NZ_JACHEU010000006.1"/>
</dbReference>
<dbReference type="InterPro" id="IPR013785">
    <property type="entry name" value="Aldolase_TIM"/>
</dbReference>
<dbReference type="PANTHER" id="PTHR42747">
    <property type="entry name" value="NITRONATE MONOOXYGENASE-RELATED"/>
    <property type="match status" value="1"/>
</dbReference>
<evidence type="ECO:0000313" key="6">
    <source>
        <dbReference type="EMBL" id="MBB6014570.1"/>
    </source>
</evidence>
<dbReference type="EC" id="1.13.12.16" evidence="6"/>
<dbReference type="SUPFAM" id="SSF51412">
    <property type="entry name" value="Inosine monophosphate dehydrogenase (IMPDH)"/>
    <property type="match status" value="1"/>
</dbReference>
<dbReference type="InterPro" id="IPR004136">
    <property type="entry name" value="NMO"/>
</dbReference>
<evidence type="ECO:0000256" key="4">
    <source>
        <dbReference type="ARBA" id="ARBA00023002"/>
    </source>
</evidence>
<keyword evidence="5 6" id="KW-0503">Monooxygenase</keyword>
<evidence type="ECO:0000313" key="7">
    <source>
        <dbReference type="Proteomes" id="UP000533306"/>
    </source>
</evidence>
<sequence length="314" mass="32550">MTERFGSSDLRATLLDRLGATIPAMAAPMFLVSGVALVSAVCDGGMVGAFPSLNARSTDELRDWLAQLNARAGAPGRAAYAVNLVTHRTNPRFSADLEACAEARVPLIITALGSPAPALEAAHGWGALVFADVNSPKLARKAVEAGADGLILVCNGAGGHTGLVSPFAFVDEVRRFFDGPLVVAGGISSGGAIRAVRQIGGDLASLGTRFLAADESLAVDDFKEMVVASSYDDIIATDAITGALANKLRPSLLRAGIDPDTLVSGRPFDLSKIEGNTKRWRDLWSAGHGVGASSRRQPAADIIRELKAGYGGSQ</sequence>
<comment type="similarity">
    <text evidence="1">Belongs to the nitronate monooxygenase family. NMO class I subfamily.</text>
</comment>
<keyword evidence="2" id="KW-0285">Flavoprotein</keyword>
<dbReference type="Gene3D" id="3.20.20.70">
    <property type="entry name" value="Aldolase class I"/>
    <property type="match status" value="1"/>
</dbReference>
<keyword evidence="7" id="KW-1185">Reference proteome</keyword>
<dbReference type="Proteomes" id="UP000533306">
    <property type="component" value="Unassembled WGS sequence"/>
</dbReference>
<name>A0A7W9S5R5_9HYPH</name>
<organism evidence="6 7">
    <name type="scientific">Aquamicrobium lusatiense</name>
    <dbReference type="NCBI Taxonomy" id="89772"/>
    <lineage>
        <taxon>Bacteria</taxon>
        <taxon>Pseudomonadati</taxon>
        <taxon>Pseudomonadota</taxon>
        <taxon>Alphaproteobacteria</taxon>
        <taxon>Hyphomicrobiales</taxon>
        <taxon>Phyllobacteriaceae</taxon>
        <taxon>Aquamicrobium</taxon>
    </lineage>
</organism>
<evidence type="ECO:0000256" key="2">
    <source>
        <dbReference type="ARBA" id="ARBA00022630"/>
    </source>
</evidence>
<comment type="caution">
    <text evidence="6">The sequence shown here is derived from an EMBL/GenBank/DDBJ whole genome shotgun (WGS) entry which is preliminary data.</text>
</comment>
<dbReference type="PANTHER" id="PTHR42747:SF4">
    <property type="entry name" value="BLR1330 PROTEIN"/>
    <property type="match status" value="1"/>
</dbReference>
<keyword evidence="4 6" id="KW-0560">Oxidoreductase</keyword>
<dbReference type="GO" id="GO:0018580">
    <property type="term" value="F:nitronate monooxygenase activity"/>
    <property type="evidence" value="ECO:0007669"/>
    <property type="project" value="UniProtKB-EC"/>
</dbReference>
<dbReference type="Pfam" id="PF03060">
    <property type="entry name" value="NMO"/>
    <property type="match status" value="1"/>
</dbReference>
<evidence type="ECO:0000256" key="1">
    <source>
        <dbReference type="ARBA" id="ARBA00009881"/>
    </source>
</evidence>